<dbReference type="InterPro" id="IPR042262">
    <property type="entry name" value="CN_hydtase_beta_C"/>
</dbReference>
<dbReference type="EMBL" id="LJRI01000697">
    <property type="protein sequence ID" value="KPY92880.1"/>
    <property type="molecule type" value="Genomic_DNA"/>
</dbReference>
<dbReference type="NCBIfam" id="TIGR03889">
    <property type="entry name" value="nitrile_acc"/>
    <property type="match status" value="1"/>
</dbReference>
<dbReference type="Pfam" id="PF21006">
    <property type="entry name" value="NHase_beta_N"/>
    <property type="match status" value="1"/>
</dbReference>
<accession>A0A0N8T634</accession>
<dbReference type="Proteomes" id="UP000050384">
    <property type="component" value="Unassembled WGS sequence"/>
</dbReference>
<dbReference type="InterPro" id="IPR049054">
    <property type="entry name" value="CN_hydtase_beta-like_N"/>
</dbReference>
<protein>
    <submittedName>
        <fullName evidence="1">Putative GTPase</fullName>
    </submittedName>
</protein>
<organism evidence="1 2">
    <name type="scientific">Pseudomonas syringae pv. spinaceae</name>
    <dbReference type="NCBI Taxonomy" id="264459"/>
    <lineage>
        <taxon>Bacteria</taxon>
        <taxon>Pseudomonadati</taxon>
        <taxon>Pseudomonadota</taxon>
        <taxon>Gammaproteobacteria</taxon>
        <taxon>Pseudomonadales</taxon>
        <taxon>Pseudomonadaceae</taxon>
        <taxon>Pseudomonas</taxon>
        <taxon>Pseudomonas syringae</taxon>
    </lineage>
</organism>
<dbReference type="PATRIC" id="fig|264459.3.peg.3338"/>
<reference evidence="1 2" key="1">
    <citation type="submission" date="2015-09" db="EMBL/GenBank/DDBJ databases">
        <title>Genome announcement of multiple Pseudomonas syringae strains.</title>
        <authorList>
            <person name="Thakur S."/>
            <person name="Wang P.W."/>
            <person name="Gong Y."/>
            <person name="Weir B.S."/>
            <person name="Guttman D.S."/>
        </authorList>
    </citation>
    <scope>NUCLEOTIDE SEQUENCE [LARGE SCALE GENOMIC DNA]</scope>
    <source>
        <strain evidence="1 2">ICMP16929</strain>
    </source>
</reference>
<dbReference type="Gene3D" id="1.10.472.20">
    <property type="entry name" value="Nitrile hydratase, beta subunit"/>
    <property type="match status" value="1"/>
</dbReference>
<gene>
    <name evidence="1" type="ORF">ALO94_01914</name>
</gene>
<dbReference type="InterPro" id="IPR008990">
    <property type="entry name" value="Elect_transpt_acc-like_dom_sf"/>
</dbReference>
<proteinExistence type="predicted"/>
<dbReference type="AlphaFoldDB" id="A0A0N8T634"/>
<evidence type="ECO:0000313" key="1">
    <source>
        <dbReference type="EMBL" id="KPY92880.1"/>
    </source>
</evidence>
<dbReference type="InterPro" id="IPR023808">
    <property type="entry name" value="Nitrile_Hydratase_acc_put"/>
</dbReference>
<evidence type="ECO:0000313" key="2">
    <source>
        <dbReference type="Proteomes" id="UP000050384"/>
    </source>
</evidence>
<sequence length="146" mass="16400">MNTSMHHDYKTVGLPLDDKGPAFDKPWQAQAFSLLVHLHQAGLFPWKDWVQVFSEEIKAAPAQPGESVNDAYYRQWITAMERMVTTLGLAGMEDIAQRVEEWRQAYLNTPHGQPVALVNASCPPAHGHTHEHLPHREPVAISRAAC</sequence>
<comment type="caution">
    <text evidence="1">The sequence shown here is derived from an EMBL/GenBank/DDBJ whole genome shotgun (WGS) entry which is preliminary data.</text>
</comment>
<dbReference type="RefSeq" id="WP_024642027.1">
    <property type="nucleotide sequence ID" value="NZ_LJRI01000697.1"/>
</dbReference>
<name>A0A0N8T634_PSESX</name>
<dbReference type="SUPFAM" id="SSF50090">
    <property type="entry name" value="Electron transport accessory proteins"/>
    <property type="match status" value="1"/>
</dbReference>